<accession>A0AAV7UFV4</accession>
<keyword evidence="3" id="KW-1185">Reference proteome</keyword>
<feature type="compositionally biased region" description="Polar residues" evidence="1">
    <location>
        <begin position="216"/>
        <end position="225"/>
    </location>
</feature>
<proteinExistence type="predicted"/>
<feature type="compositionally biased region" description="Basic and acidic residues" evidence="1">
    <location>
        <begin position="20"/>
        <end position="29"/>
    </location>
</feature>
<feature type="region of interest" description="Disordered" evidence="1">
    <location>
        <begin position="182"/>
        <end position="225"/>
    </location>
</feature>
<evidence type="ECO:0000256" key="1">
    <source>
        <dbReference type="SAM" id="MobiDB-lite"/>
    </source>
</evidence>
<reference evidence="2" key="1">
    <citation type="journal article" date="2022" name="bioRxiv">
        <title>Sequencing and chromosome-scale assembly of the giantPleurodeles waltlgenome.</title>
        <authorList>
            <person name="Brown T."/>
            <person name="Elewa A."/>
            <person name="Iarovenko S."/>
            <person name="Subramanian E."/>
            <person name="Araus A.J."/>
            <person name="Petzold A."/>
            <person name="Susuki M."/>
            <person name="Suzuki K.-i.T."/>
            <person name="Hayashi T."/>
            <person name="Toyoda A."/>
            <person name="Oliveira C."/>
            <person name="Osipova E."/>
            <person name="Leigh N.D."/>
            <person name="Simon A."/>
            <person name="Yun M.H."/>
        </authorList>
    </citation>
    <scope>NUCLEOTIDE SEQUENCE</scope>
    <source>
        <strain evidence="2">20211129_DDA</strain>
        <tissue evidence="2">Liver</tissue>
    </source>
</reference>
<name>A0AAV7UFV4_PLEWA</name>
<dbReference type="AlphaFoldDB" id="A0AAV7UFV4"/>
<feature type="region of interest" description="Disordered" evidence="1">
    <location>
        <begin position="1"/>
        <end position="146"/>
    </location>
</feature>
<dbReference type="Proteomes" id="UP001066276">
    <property type="component" value="Chromosome 3_1"/>
</dbReference>
<organism evidence="2 3">
    <name type="scientific">Pleurodeles waltl</name>
    <name type="common">Iberian ribbed newt</name>
    <dbReference type="NCBI Taxonomy" id="8319"/>
    <lineage>
        <taxon>Eukaryota</taxon>
        <taxon>Metazoa</taxon>
        <taxon>Chordata</taxon>
        <taxon>Craniata</taxon>
        <taxon>Vertebrata</taxon>
        <taxon>Euteleostomi</taxon>
        <taxon>Amphibia</taxon>
        <taxon>Batrachia</taxon>
        <taxon>Caudata</taxon>
        <taxon>Salamandroidea</taxon>
        <taxon>Salamandridae</taxon>
        <taxon>Pleurodelinae</taxon>
        <taxon>Pleurodeles</taxon>
    </lineage>
</organism>
<dbReference type="EMBL" id="JANPWB010000005">
    <property type="protein sequence ID" value="KAJ1187561.1"/>
    <property type="molecule type" value="Genomic_DNA"/>
</dbReference>
<comment type="caution">
    <text evidence="2">The sequence shown here is derived from an EMBL/GenBank/DDBJ whole genome shotgun (WGS) entry which is preliminary data.</text>
</comment>
<evidence type="ECO:0000313" key="3">
    <source>
        <dbReference type="Proteomes" id="UP001066276"/>
    </source>
</evidence>
<gene>
    <name evidence="2" type="ORF">NDU88_004336</name>
</gene>
<sequence>MLKNWSRRRPKHTGSAGAPEELRERDLHRARTANEAVRPRSETAHRRARNKDASAGAPGREAHSGAGPRELTETDGQEEVRRAAAAGVVGCRHPPPRGGLRREQEIAGAAGPGPATRPPRVESRLEHERHPLPEHKGNAVVPANSQEKYPLQTWTTKEQGGRGAEAAQRNRPAAYADRCLDRIGGDPCATEPRIKTPPRTLRGGERTPTLGHASSRCWSNGPGTS</sequence>
<feature type="compositionally biased region" description="Basic residues" evidence="1">
    <location>
        <begin position="1"/>
        <end position="12"/>
    </location>
</feature>
<evidence type="ECO:0000313" key="2">
    <source>
        <dbReference type="EMBL" id="KAJ1187561.1"/>
    </source>
</evidence>
<protein>
    <submittedName>
        <fullName evidence="2">Uncharacterized protein</fullName>
    </submittedName>
</protein>
<feature type="compositionally biased region" description="Basic and acidic residues" evidence="1">
    <location>
        <begin position="119"/>
        <end position="137"/>
    </location>
</feature>